<dbReference type="PATRIC" id="fig|272943.9.peg.263"/>
<dbReference type="KEGG" id="rsp:RSP_4221"/>
<organism evidence="1 2">
    <name type="scientific">Cereibacter sphaeroides (strain ATCC 17023 / DSM 158 / JCM 6121 / CCUG 31486 / LMG 2827 / NBRC 12203 / NCIMB 8253 / ATH 2.4.1.)</name>
    <name type="common">Rhodobacter sphaeroides</name>
    <dbReference type="NCBI Taxonomy" id="272943"/>
    <lineage>
        <taxon>Bacteria</taxon>
        <taxon>Pseudomonadati</taxon>
        <taxon>Pseudomonadota</taxon>
        <taxon>Alphaproteobacteria</taxon>
        <taxon>Rhodobacterales</taxon>
        <taxon>Paracoccaceae</taxon>
        <taxon>Cereibacter</taxon>
    </lineage>
</organism>
<dbReference type="EMBL" id="CP000147">
    <property type="protein sequence ID" value="ABA81666.1"/>
    <property type="molecule type" value="Genomic_DNA"/>
</dbReference>
<evidence type="ECO:0000313" key="2">
    <source>
        <dbReference type="Proteomes" id="UP000002703"/>
    </source>
</evidence>
<keyword evidence="1" id="KW-0614">Plasmid</keyword>
<dbReference type="EnsemblBacteria" id="ABA81666">
    <property type="protein sequence ID" value="ABA81666"/>
    <property type="gene ID" value="RSP_4221"/>
</dbReference>
<dbReference type="RefSeq" id="WP_011331473.1">
    <property type="nucleotide sequence ID" value="NZ_AKBU01000007.1"/>
</dbReference>
<dbReference type="InterPro" id="IPR007973">
    <property type="entry name" value="Pilus_assembly_TraE"/>
</dbReference>
<keyword evidence="2" id="KW-1185">Reference proteome</keyword>
<dbReference type="Pfam" id="PF05309">
    <property type="entry name" value="TraE"/>
    <property type="match status" value="1"/>
</dbReference>
<dbReference type="AlphaFoldDB" id="Q3IUW8"/>
<name>Q3IUW8_CERS4</name>
<dbReference type="OrthoDB" id="7840669at2"/>
<accession>Q3IUW8</accession>
<proteinExistence type="predicted"/>
<gene>
    <name evidence="1" type="primary">traE</name>
    <name evidence="1" type="ORF">RSP_4221</name>
</gene>
<evidence type="ECO:0000313" key="1">
    <source>
        <dbReference type="EMBL" id="ABA81666.1"/>
    </source>
</evidence>
<protein>
    <submittedName>
        <fullName evidence="1">TraE protein</fullName>
    </submittedName>
</protein>
<geneLocation type="plasmid" evidence="2">
    <name>pRS241d</name>
</geneLocation>
<accession>A0A344QDP5</accession>
<reference evidence="2" key="1">
    <citation type="submission" date="2005-09" db="EMBL/GenBank/DDBJ databases">
        <title>Complete sequence of plasmid D of Rhodobacter sphaeroides 2.4.1.</title>
        <authorList>
            <person name="Copeland A."/>
            <person name="Lucas S."/>
            <person name="Lapidus A."/>
            <person name="Barry K."/>
            <person name="Detter J.C."/>
            <person name="Glavina T."/>
            <person name="Hammon N."/>
            <person name="Israni S."/>
            <person name="Pitluck S."/>
            <person name="Richardson P."/>
            <person name="Mackenzie C."/>
            <person name="Choudhary M."/>
            <person name="Larimer F."/>
            <person name="Hauser L.J."/>
            <person name="Land M."/>
            <person name="Donohue T.J."/>
            <person name="Kaplan S."/>
        </authorList>
    </citation>
    <scope>NUCLEOTIDE SEQUENCE [LARGE SCALE GENOMIC DNA]</scope>
    <source>
        <strain evidence="2">ATCC 17023 / DSM 158 / JCM 6121 / CCUG 31486 / LMG 2827 / NBRC 12203 / NCIMB 8253 / ATH 2.4.1.</strain>
        <plasmid evidence="2">pRS241d</plasmid>
    </source>
</reference>
<sequence length="184" mass="20845">MDFATLSRRMKGAQRARNVVTLMLGVSIAANLLLTWRISQENTQVVLIPSRVSDGMVARGAADVRYIEALSLDAVYAMYTVSPATIRYGRDVIERISAAEDRARLLDAYDDIADDIKLRRISTVFRPEKIEHNLPRLQIVVEGMLSTYLDTTEVSAQRRRIMLTFIEEGSSIRLSRMELQEVPK</sequence>
<dbReference type="Proteomes" id="UP000002703">
    <property type="component" value="Plasmid D"/>
</dbReference>